<protein>
    <submittedName>
        <fullName evidence="4">Zn-dependent hydrolase</fullName>
    </submittedName>
</protein>
<feature type="domain" description="Metallo-beta-lactamase" evidence="3">
    <location>
        <begin position="46"/>
        <end position="230"/>
    </location>
</feature>
<dbReference type="CDD" id="cd16282">
    <property type="entry name" value="metallo-hydrolase-like_MBL-fold"/>
    <property type="match status" value="1"/>
</dbReference>
<keyword evidence="5" id="KW-1185">Reference proteome</keyword>
<dbReference type="InterPro" id="IPR050855">
    <property type="entry name" value="NDM-1-like"/>
</dbReference>
<comment type="similarity">
    <text evidence="1">Belongs to the metallo-beta-lactamase superfamily. Class-B beta-lactamase family.</text>
</comment>
<dbReference type="InterPro" id="IPR036866">
    <property type="entry name" value="RibonucZ/Hydroxyglut_hydro"/>
</dbReference>
<gene>
    <name evidence="4" type="ORF">EH31_01830</name>
</gene>
<keyword evidence="4" id="KW-0378">Hydrolase</keyword>
<dbReference type="RefSeq" id="WP_034957696.1">
    <property type="nucleotide sequence ID" value="NZ_JMIW01000001.1"/>
</dbReference>
<organism evidence="4 5">
    <name type="scientific">Erythrobacter longus</name>
    <dbReference type="NCBI Taxonomy" id="1044"/>
    <lineage>
        <taxon>Bacteria</taxon>
        <taxon>Pseudomonadati</taxon>
        <taxon>Pseudomonadota</taxon>
        <taxon>Alphaproteobacteria</taxon>
        <taxon>Sphingomonadales</taxon>
        <taxon>Erythrobacteraceae</taxon>
        <taxon>Erythrobacter/Porphyrobacter group</taxon>
        <taxon>Erythrobacter</taxon>
    </lineage>
</organism>
<dbReference type="Pfam" id="PF00753">
    <property type="entry name" value="Lactamase_B"/>
    <property type="match status" value="1"/>
</dbReference>
<proteinExistence type="inferred from homology"/>
<name>A0A074MD85_ERYLO</name>
<evidence type="ECO:0000313" key="4">
    <source>
        <dbReference type="EMBL" id="KEO91429.1"/>
    </source>
</evidence>
<dbReference type="Gene3D" id="3.60.15.10">
    <property type="entry name" value="Ribonuclease Z/Hydroxyacylglutathione hydrolase-like"/>
    <property type="match status" value="1"/>
</dbReference>
<evidence type="ECO:0000259" key="3">
    <source>
        <dbReference type="SMART" id="SM00849"/>
    </source>
</evidence>
<dbReference type="GO" id="GO:0017001">
    <property type="term" value="P:antibiotic catabolic process"/>
    <property type="evidence" value="ECO:0007669"/>
    <property type="project" value="UniProtKB-ARBA"/>
</dbReference>
<evidence type="ECO:0000256" key="1">
    <source>
        <dbReference type="ARBA" id="ARBA00005250"/>
    </source>
</evidence>
<dbReference type="STRING" id="1044.EH31_01830"/>
<feature type="signal peptide" evidence="2">
    <location>
        <begin position="1"/>
        <end position="21"/>
    </location>
</feature>
<dbReference type="Proteomes" id="UP000027647">
    <property type="component" value="Unassembled WGS sequence"/>
</dbReference>
<keyword evidence="2" id="KW-0732">Signal</keyword>
<dbReference type="OrthoDB" id="420651at2"/>
<feature type="chain" id="PRO_5001699208" evidence="2">
    <location>
        <begin position="22"/>
        <end position="297"/>
    </location>
</feature>
<evidence type="ECO:0000256" key="2">
    <source>
        <dbReference type="SAM" id="SignalP"/>
    </source>
</evidence>
<dbReference type="InterPro" id="IPR001279">
    <property type="entry name" value="Metallo-B-lactamas"/>
</dbReference>
<dbReference type="PANTHER" id="PTHR42951:SF4">
    <property type="entry name" value="ACYL-COENZYME A THIOESTERASE MBLAC2"/>
    <property type="match status" value="1"/>
</dbReference>
<reference evidence="4 5" key="1">
    <citation type="submission" date="2014-04" db="EMBL/GenBank/DDBJ databases">
        <title>A comprehensive comparison of genomes of Erythrobacter spp. strains.</title>
        <authorList>
            <person name="Zheng Q."/>
        </authorList>
    </citation>
    <scope>NUCLEOTIDE SEQUENCE [LARGE SCALE GENOMIC DNA]</scope>
    <source>
        <strain evidence="4 5">DSM 6997</strain>
    </source>
</reference>
<dbReference type="GO" id="GO:0016787">
    <property type="term" value="F:hydrolase activity"/>
    <property type="evidence" value="ECO:0007669"/>
    <property type="project" value="UniProtKB-KW"/>
</dbReference>
<comment type="caution">
    <text evidence="4">The sequence shown here is derived from an EMBL/GenBank/DDBJ whole genome shotgun (WGS) entry which is preliminary data.</text>
</comment>
<sequence length="297" mass="31669">MTRLAHLAIIPAALFATTASSQGDFSGVEVTAQEIAPGIAVLFGAGGNIGVSYGDEATLIIDDQFAPLSAKIEAAIADLDAKPVKYVVNTHWHFDHTGGNEHFGKTGATIFAHQDVRVRMAEGNPDGPGGRNIPPAPRVALPIVTYDQGLRIHLNGDTINVMFLGGGHTDGDSVIFWEEDNVVHMGDLYFKISGYPFIDVKSGGNVYDAMRSLDLVIARIDSDTKVIPGHGSMSNKAELTAYRAMIGEVVRRVEELRGQGLTLEEALATKPLADIDRGEGGFIGPDAFVTAVWDSAR</sequence>
<dbReference type="eggNOG" id="COG0491">
    <property type="taxonomic scope" value="Bacteria"/>
</dbReference>
<dbReference type="PANTHER" id="PTHR42951">
    <property type="entry name" value="METALLO-BETA-LACTAMASE DOMAIN-CONTAINING"/>
    <property type="match status" value="1"/>
</dbReference>
<evidence type="ECO:0000313" key="5">
    <source>
        <dbReference type="Proteomes" id="UP000027647"/>
    </source>
</evidence>
<accession>A0A074MD85</accession>
<dbReference type="SMART" id="SM00849">
    <property type="entry name" value="Lactamase_B"/>
    <property type="match status" value="1"/>
</dbReference>
<dbReference type="EMBL" id="JMIW01000001">
    <property type="protein sequence ID" value="KEO91429.1"/>
    <property type="molecule type" value="Genomic_DNA"/>
</dbReference>
<dbReference type="SUPFAM" id="SSF56281">
    <property type="entry name" value="Metallo-hydrolase/oxidoreductase"/>
    <property type="match status" value="1"/>
</dbReference>
<dbReference type="AlphaFoldDB" id="A0A074MD85"/>